<dbReference type="GO" id="GO:0020037">
    <property type="term" value="F:heme binding"/>
    <property type="evidence" value="ECO:0007669"/>
    <property type="project" value="InterPro"/>
</dbReference>
<accession>A0A6J6PDM5</accession>
<gene>
    <name evidence="2" type="ORF">UFOPK2366_01043</name>
</gene>
<evidence type="ECO:0000256" key="1">
    <source>
        <dbReference type="ARBA" id="ARBA00010617"/>
    </source>
</evidence>
<comment type="similarity">
    <text evidence="1">Belongs to the cytochrome P450 family.</text>
</comment>
<dbReference type="InterPro" id="IPR001128">
    <property type="entry name" value="Cyt_P450"/>
</dbReference>
<organism evidence="2">
    <name type="scientific">freshwater metagenome</name>
    <dbReference type="NCBI Taxonomy" id="449393"/>
    <lineage>
        <taxon>unclassified sequences</taxon>
        <taxon>metagenomes</taxon>
        <taxon>ecological metagenomes</taxon>
    </lineage>
</organism>
<dbReference type="SUPFAM" id="SSF48264">
    <property type="entry name" value="Cytochrome P450"/>
    <property type="match status" value="1"/>
</dbReference>
<dbReference type="PRINTS" id="PR00359">
    <property type="entry name" value="BP450"/>
</dbReference>
<dbReference type="AlphaFoldDB" id="A0A6J6PDM5"/>
<reference evidence="2" key="1">
    <citation type="submission" date="2020-05" db="EMBL/GenBank/DDBJ databases">
        <authorList>
            <person name="Chiriac C."/>
            <person name="Salcher M."/>
            <person name="Ghai R."/>
            <person name="Kavagutti S V."/>
        </authorList>
    </citation>
    <scope>NUCLEOTIDE SEQUENCE</scope>
</reference>
<dbReference type="PANTHER" id="PTHR46696:SF4">
    <property type="entry name" value="BIOTIN BIOSYNTHESIS CYTOCHROME P450"/>
    <property type="match status" value="1"/>
</dbReference>
<dbReference type="EMBL" id="CAEZXM010000183">
    <property type="protein sequence ID" value="CAB4696756.1"/>
    <property type="molecule type" value="Genomic_DNA"/>
</dbReference>
<dbReference type="GO" id="GO:0006707">
    <property type="term" value="P:cholesterol catabolic process"/>
    <property type="evidence" value="ECO:0007669"/>
    <property type="project" value="TreeGrafter"/>
</dbReference>
<dbReference type="PANTHER" id="PTHR46696">
    <property type="entry name" value="P450, PUTATIVE (EUROFUNG)-RELATED"/>
    <property type="match status" value="1"/>
</dbReference>
<dbReference type="InterPro" id="IPR002397">
    <property type="entry name" value="Cyt_P450_B"/>
</dbReference>
<dbReference type="GO" id="GO:0005506">
    <property type="term" value="F:iron ion binding"/>
    <property type="evidence" value="ECO:0007669"/>
    <property type="project" value="InterPro"/>
</dbReference>
<dbReference type="InterPro" id="IPR036396">
    <property type="entry name" value="Cyt_P450_sf"/>
</dbReference>
<protein>
    <submittedName>
        <fullName evidence="2">Unannotated protein</fullName>
    </submittedName>
</protein>
<proteinExistence type="inferred from homology"/>
<dbReference type="Pfam" id="PF00067">
    <property type="entry name" value="p450"/>
    <property type="match status" value="1"/>
</dbReference>
<evidence type="ECO:0000313" key="2">
    <source>
        <dbReference type="EMBL" id="CAB4696756.1"/>
    </source>
</evidence>
<name>A0A6J6PDM5_9ZZZZ</name>
<dbReference type="Gene3D" id="1.10.630.10">
    <property type="entry name" value="Cytochrome P450"/>
    <property type="match status" value="1"/>
</dbReference>
<dbReference type="GO" id="GO:0008395">
    <property type="term" value="F:steroid hydroxylase activity"/>
    <property type="evidence" value="ECO:0007669"/>
    <property type="project" value="TreeGrafter"/>
</dbReference>
<dbReference type="GO" id="GO:0036199">
    <property type="term" value="F:cholest-4-en-3-one 26-monooxygenase activity"/>
    <property type="evidence" value="ECO:0007669"/>
    <property type="project" value="TreeGrafter"/>
</dbReference>
<sequence length="173" mass="19207">MFFITLIVAGNETTRNLINHSMLALIDNPGEADRLRADESLWPTAVEEMLRYGTSIANFRRTATTDVELRGTQIKAGDKVVMYYASANRDEEVFADPHRFDVSRRPNDHVTFGGGGVHFCLGASLAKAQIRATMQEVVQRLGNPQLAAPITRLKSDFVNGVTHMPITFTQRNG</sequence>